<protein>
    <submittedName>
        <fullName evidence="2">Uncharacterized protein</fullName>
    </submittedName>
</protein>
<evidence type="ECO:0000313" key="3">
    <source>
        <dbReference type="EMBL" id="KAF7172495.1"/>
    </source>
</evidence>
<dbReference type="EMBL" id="JACBAF010001856">
    <property type="protein sequence ID" value="KAF7172495.1"/>
    <property type="molecule type" value="Genomic_DNA"/>
</dbReference>
<keyword evidence="4" id="KW-1185">Reference proteome</keyword>
<name>A0A8H6PGF7_9EURO</name>
<evidence type="ECO:0000313" key="4">
    <source>
        <dbReference type="Proteomes" id="UP000630445"/>
    </source>
</evidence>
<feature type="region of interest" description="Disordered" evidence="1">
    <location>
        <begin position="51"/>
        <end position="84"/>
    </location>
</feature>
<dbReference type="Proteomes" id="UP000630445">
    <property type="component" value="Unassembled WGS sequence"/>
</dbReference>
<comment type="caution">
    <text evidence="2">The sequence shown here is derived from an EMBL/GenBank/DDBJ whole genome shotgun (WGS) entry which is preliminary data.</text>
</comment>
<proteinExistence type="predicted"/>
<gene>
    <name evidence="2" type="ORF">CNMCM5793_005864</name>
    <name evidence="3" type="ORF">CNMCM6106_006674</name>
</gene>
<reference evidence="2" key="1">
    <citation type="submission" date="2020-06" db="EMBL/GenBank/DDBJ databases">
        <title>Draft genome sequences of strains closely related to Aspergillus parafelis and Aspergillus hiratsukae.</title>
        <authorList>
            <person name="Dos Santos R.A.C."/>
            <person name="Rivero-Menendez O."/>
            <person name="Steenwyk J.L."/>
            <person name="Mead M.E."/>
            <person name="Goldman G.H."/>
            <person name="Alastruey-Izquierdo A."/>
            <person name="Rokas A."/>
        </authorList>
    </citation>
    <scope>NUCLEOTIDE SEQUENCE</scope>
    <source>
        <strain evidence="2">CNM-CM5793</strain>
        <strain evidence="3">CNM-CM6106</strain>
    </source>
</reference>
<evidence type="ECO:0000313" key="2">
    <source>
        <dbReference type="EMBL" id="KAF7134185.1"/>
    </source>
</evidence>
<accession>A0A8H6PGF7</accession>
<dbReference type="EMBL" id="JACBAD010001752">
    <property type="protein sequence ID" value="KAF7134185.1"/>
    <property type="molecule type" value="Genomic_DNA"/>
</dbReference>
<dbReference type="AlphaFoldDB" id="A0A8H6PGF7"/>
<sequence length="127" mass="13959">MVSCLLLLLDNNTFWQLALRPLTQSYGIDPRLHSHDAIILTLGSIVAPPPTPASIQRNDLNRGLILRQPQPSPQSSGPAVDSRDAVEREKLALAQGVLVRDLRETGQRLFRGPGDFCVRFAGFGEEC</sequence>
<evidence type="ECO:0000256" key="1">
    <source>
        <dbReference type="SAM" id="MobiDB-lite"/>
    </source>
</evidence>
<organism evidence="2 4">
    <name type="scientific">Aspergillus hiratsukae</name>
    <dbReference type="NCBI Taxonomy" id="1194566"/>
    <lineage>
        <taxon>Eukaryota</taxon>
        <taxon>Fungi</taxon>
        <taxon>Dikarya</taxon>
        <taxon>Ascomycota</taxon>
        <taxon>Pezizomycotina</taxon>
        <taxon>Eurotiomycetes</taxon>
        <taxon>Eurotiomycetidae</taxon>
        <taxon>Eurotiales</taxon>
        <taxon>Aspergillaceae</taxon>
        <taxon>Aspergillus</taxon>
        <taxon>Aspergillus subgen. Fumigati</taxon>
    </lineage>
</organism>
<dbReference type="Proteomes" id="UP000662466">
    <property type="component" value="Unassembled WGS sequence"/>
</dbReference>